<keyword evidence="3" id="KW-0804">Transcription</keyword>
<dbReference type="RefSeq" id="WP_283427489.1">
    <property type="nucleotide sequence ID" value="NZ_FXTY01000008.1"/>
</dbReference>
<dbReference type="InterPro" id="IPR001647">
    <property type="entry name" value="HTH_TetR"/>
</dbReference>
<evidence type="ECO:0000256" key="3">
    <source>
        <dbReference type="ARBA" id="ARBA00023163"/>
    </source>
</evidence>
<dbReference type="PANTHER" id="PTHR30055">
    <property type="entry name" value="HTH-TYPE TRANSCRIPTIONAL REGULATOR RUTR"/>
    <property type="match status" value="1"/>
</dbReference>
<evidence type="ECO:0000256" key="2">
    <source>
        <dbReference type="ARBA" id="ARBA00023125"/>
    </source>
</evidence>
<organism evidence="6 7">
    <name type="scientific">Shimia sagamensis</name>
    <dbReference type="NCBI Taxonomy" id="1566352"/>
    <lineage>
        <taxon>Bacteria</taxon>
        <taxon>Pseudomonadati</taxon>
        <taxon>Pseudomonadota</taxon>
        <taxon>Alphaproteobacteria</taxon>
        <taxon>Rhodobacterales</taxon>
        <taxon>Roseobacteraceae</taxon>
    </lineage>
</organism>
<gene>
    <name evidence="6" type="ORF">SAMN06265373_108192</name>
</gene>
<evidence type="ECO:0000256" key="1">
    <source>
        <dbReference type="ARBA" id="ARBA00023015"/>
    </source>
</evidence>
<accession>A0ABY1PF72</accession>
<feature type="DNA-binding region" description="H-T-H motif" evidence="4">
    <location>
        <begin position="28"/>
        <end position="47"/>
    </location>
</feature>
<feature type="domain" description="HTH tetR-type" evidence="5">
    <location>
        <begin position="5"/>
        <end position="65"/>
    </location>
</feature>
<dbReference type="PROSITE" id="PS50977">
    <property type="entry name" value="HTH_TETR_2"/>
    <property type="match status" value="1"/>
</dbReference>
<dbReference type="SUPFAM" id="SSF46689">
    <property type="entry name" value="Homeodomain-like"/>
    <property type="match status" value="1"/>
</dbReference>
<dbReference type="PANTHER" id="PTHR30055:SF234">
    <property type="entry name" value="HTH-TYPE TRANSCRIPTIONAL REGULATOR BETI"/>
    <property type="match status" value="1"/>
</dbReference>
<evidence type="ECO:0000313" key="6">
    <source>
        <dbReference type="EMBL" id="SMP32482.1"/>
    </source>
</evidence>
<protein>
    <submittedName>
        <fullName evidence="6">Transcriptional regulator, TetR family</fullName>
    </submittedName>
</protein>
<evidence type="ECO:0000256" key="4">
    <source>
        <dbReference type="PROSITE-ProRule" id="PRU00335"/>
    </source>
</evidence>
<keyword evidence="1" id="KW-0805">Transcription regulation</keyword>
<dbReference type="InterPro" id="IPR009057">
    <property type="entry name" value="Homeodomain-like_sf"/>
</dbReference>
<evidence type="ECO:0000259" key="5">
    <source>
        <dbReference type="PROSITE" id="PS50977"/>
    </source>
</evidence>
<keyword evidence="7" id="KW-1185">Reference proteome</keyword>
<dbReference type="Pfam" id="PF00440">
    <property type="entry name" value="TetR_N"/>
    <property type="match status" value="1"/>
</dbReference>
<dbReference type="Gene3D" id="1.10.357.10">
    <property type="entry name" value="Tetracycline Repressor, domain 2"/>
    <property type="match status" value="1"/>
</dbReference>
<sequence length="195" mass="21073">MSQPSPARARYITLATEGFASKGYHGLSLAALAKTAGVTKQAILHHFGTKTALYNAVLKALTDRLLASLSDTPDVSPKLRLILHFQDLLDGGTDKMQDARLIQRNLLDSATDTGLAPLKPYLKTLLGLARAVQAKKNATDMELLLGLYGVMGSAQYLLMSEEALATFLRTQDSDDLKAARQKAVATQLKAFLESE</sequence>
<proteinExistence type="predicted"/>
<keyword evidence="2 4" id="KW-0238">DNA-binding</keyword>
<evidence type="ECO:0000313" key="7">
    <source>
        <dbReference type="Proteomes" id="UP001157961"/>
    </source>
</evidence>
<dbReference type="PRINTS" id="PR00455">
    <property type="entry name" value="HTHTETR"/>
</dbReference>
<dbReference type="InterPro" id="IPR050109">
    <property type="entry name" value="HTH-type_TetR-like_transc_reg"/>
</dbReference>
<dbReference type="Proteomes" id="UP001157961">
    <property type="component" value="Unassembled WGS sequence"/>
</dbReference>
<comment type="caution">
    <text evidence="6">The sequence shown here is derived from an EMBL/GenBank/DDBJ whole genome shotgun (WGS) entry which is preliminary data.</text>
</comment>
<reference evidence="6 7" key="1">
    <citation type="submission" date="2017-05" db="EMBL/GenBank/DDBJ databases">
        <authorList>
            <person name="Varghese N."/>
            <person name="Submissions S."/>
        </authorList>
    </citation>
    <scope>NUCLEOTIDE SEQUENCE [LARGE SCALE GENOMIC DNA]</scope>
    <source>
        <strain evidence="6 7">DSM 29734</strain>
    </source>
</reference>
<name>A0ABY1PF72_9RHOB</name>
<dbReference type="EMBL" id="FXTY01000008">
    <property type="protein sequence ID" value="SMP32482.1"/>
    <property type="molecule type" value="Genomic_DNA"/>
</dbReference>